<dbReference type="PANTHER" id="PTHR42759:SF5">
    <property type="entry name" value="METHANOL DEHYDROGENASE REGULATOR"/>
    <property type="match status" value="1"/>
</dbReference>
<evidence type="ECO:0000313" key="2">
    <source>
        <dbReference type="EMBL" id="VFQ44256.1"/>
    </source>
</evidence>
<dbReference type="GO" id="GO:0016887">
    <property type="term" value="F:ATP hydrolysis activity"/>
    <property type="evidence" value="ECO:0007669"/>
    <property type="project" value="InterPro"/>
</dbReference>
<dbReference type="Proteomes" id="UP000507962">
    <property type="component" value="Unassembled WGS sequence"/>
</dbReference>
<organism evidence="2 3">
    <name type="scientific">Desulfoluna butyratoxydans</name>
    <dbReference type="NCBI Taxonomy" id="231438"/>
    <lineage>
        <taxon>Bacteria</taxon>
        <taxon>Pseudomonadati</taxon>
        <taxon>Thermodesulfobacteriota</taxon>
        <taxon>Desulfobacteria</taxon>
        <taxon>Desulfobacterales</taxon>
        <taxon>Desulfolunaceae</taxon>
        <taxon>Desulfoluna</taxon>
    </lineage>
</organism>
<dbReference type="InterPro" id="IPR027417">
    <property type="entry name" value="P-loop_NTPase"/>
</dbReference>
<reference evidence="2 3" key="1">
    <citation type="submission" date="2019-03" db="EMBL/GenBank/DDBJ databases">
        <authorList>
            <person name="Nijsse B."/>
        </authorList>
    </citation>
    <scope>NUCLEOTIDE SEQUENCE [LARGE SCALE GENOMIC DNA]</scope>
    <source>
        <strain evidence="2">Desulfoluna butyratoxydans MSL71</strain>
    </source>
</reference>
<dbReference type="InterPro" id="IPR050764">
    <property type="entry name" value="CbbQ/NirQ/NorQ/GpvN"/>
</dbReference>
<evidence type="ECO:0000313" key="3">
    <source>
        <dbReference type="Proteomes" id="UP000507962"/>
    </source>
</evidence>
<proteinExistence type="predicted"/>
<evidence type="ECO:0000259" key="1">
    <source>
        <dbReference type="SMART" id="SM00382"/>
    </source>
</evidence>
<dbReference type="PIRSF" id="PIRSF002849">
    <property type="entry name" value="AAA_ATPase_chaperone_MoxR_prd"/>
    <property type="match status" value="1"/>
</dbReference>
<dbReference type="InterPro" id="IPR011703">
    <property type="entry name" value="ATPase_AAA-3"/>
</dbReference>
<dbReference type="InterPro" id="IPR003593">
    <property type="entry name" value="AAA+_ATPase"/>
</dbReference>
<dbReference type="SUPFAM" id="SSF52540">
    <property type="entry name" value="P-loop containing nucleoside triphosphate hydrolases"/>
    <property type="match status" value="1"/>
</dbReference>
<protein>
    <submittedName>
        <fullName evidence="2">Atpase aaa-3</fullName>
    </submittedName>
</protein>
<keyword evidence="3" id="KW-1185">Reference proteome</keyword>
<name>A0A4U8YK97_9BACT</name>
<dbReference type="Pfam" id="PF17863">
    <property type="entry name" value="AAA_lid_2"/>
    <property type="match status" value="1"/>
</dbReference>
<sequence>MKKAFDDIISAMSRVVFGKTHEVKLAITCLFAGGHLLIEDRPGIGKTTLAKALSRCLGLGFTRMQYTSDMLPGDLLGVSVFDQASGSFVFHKGPIFTQVLLADEINRATPKSQSALLEAMEEWQVTVEGNSYPLAKPFFVIATQNPLEQSGTFPLPESQLDRFLMRISVGYPDRKAERELLETGNRKHAIEKIRPVLNTEQVMTIRSSIASIHVSAAFLDYVQDLLDFTRSAPHFTHGLSPRAGLAILHATRSWACLNGRDHVIPEDLQAVFPYIAGHRLQSRETRSEYSFQQLQDLLMEVPVP</sequence>
<dbReference type="AlphaFoldDB" id="A0A4U8YK97"/>
<dbReference type="Gene3D" id="3.40.50.300">
    <property type="entry name" value="P-loop containing nucleotide triphosphate hydrolases"/>
    <property type="match status" value="1"/>
</dbReference>
<gene>
    <name evidence="2" type="ORF">MSL71_19010</name>
</gene>
<dbReference type="Pfam" id="PF07726">
    <property type="entry name" value="AAA_3"/>
    <property type="match status" value="1"/>
</dbReference>
<dbReference type="GO" id="GO:0005524">
    <property type="term" value="F:ATP binding"/>
    <property type="evidence" value="ECO:0007669"/>
    <property type="project" value="InterPro"/>
</dbReference>
<feature type="domain" description="AAA+ ATPase" evidence="1">
    <location>
        <begin position="32"/>
        <end position="173"/>
    </location>
</feature>
<dbReference type="PANTHER" id="PTHR42759">
    <property type="entry name" value="MOXR FAMILY PROTEIN"/>
    <property type="match status" value="1"/>
</dbReference>
<accession>A0A4U8YK97</accession>
<dbReference type="InterPro" id="IPR041628">
    <property type="entry name" value="ChlI/MoxR_AAA_lid"/>
</dbReference>
<dbReference type="SMART" id="SM00382">
    <property type="entry name" value="AAA"/>
    <property type="match status" value="1"/>
</dbReference>
<dbReference type="RefSeq" id="WP_180139405.1">
    <property type="nucleotide sequence ID" value="NZ_CAADHO010000003.1"/>
</dbReference>
<dbReference type="Gene3D" id="1.10.8.80">
    <property type="entry name" value="Magnesium chelatase subunit I, C-Terminal domain"/>
    <property type="match status" value="1"/>
</dbReference>
<dbReference type="CDD" id="cd00009">
    <property type="entry name" value="AAA"/>
    <property type="match status" value="1"/>
</dbReference>
<dbReference type="EMBL" id="CAADHO010000003">
    <property type="protein sequence ID" value="VFQ44256.1"/>
    <property type="molecule type" value="Genomic_DNA"/>
</dbReference>